<dbReference type="EMBL" id="UOFF01000426">
    <property type="protein sequence ID" value="VAW57617.1"/>
    <property type="molecule type" value="Genomic_DNA"/>
</dbReference>
<accession>A0A3B0X3Z1</accession>
<dbReference type="AlphaFoldDB" id="A0A3B0X3Z1"/>
<organism evidence="5">
    <name type="scientific">hydrothermal vent metagenome</name>
    <dbReference type="NCBI Taxonomy" id="652676"/>
    <lineage>
        <taxon>unclassified sequences</taxon>
        <taxon>metagenomes</taxon>
        <taxon>ecological metagenomes</taxon>
    </lineage>
</organism>
<evidence type="ECO:0000256" key="4">
    <source>
        <dbReference type="ARBA" id="ARBA00023136"/>
    </source>
</evidence>
<dbReference type="NCBIfam" id="NF001246">
    <property type="entry name" value="PRK00218.1-2"/>
    <property type="match status" value="1"/>
</dbReference>
<dbReference type="InterPro" id="IPR007451">
    <property type="entry name" value="HflD"/>
</dbReference>
<protein>
    <submittedName>
        <fullName evidence="5">High frequency lysogenization protein HflD</fullName>
    </submittedName>
</protein>
<dbReference type="Pfam" id="PF04356">
    <property type="entry name" value="DUF489"/>
    <property type="match status" value="1"/>
</dbReference>
<dbReference type="Gene3D" id="1.10.3890.10">
    <property type="entry name" value="HflD-like"/>
    <property type="match status" value="1"/>
</dbReference>
<name>A0A3B0X3Z1_9ZZZZ</name>
<proteinExistence type="inferred from homology"/>
<gene>
    <name evidence="5" type="ORF">MNBD_GAMMA07-2148</name>
</gene>
<evidence type="ECO:0000256" key="3">
    <source>
        <dbReference type="ARBA" id="ARBA00022490"/>
    </source>
</evidence>
<dbReference type="GO" id="GO:0005737">
    <property type="term" value="C:cytoplasm"/>
    <property type="evidence" value="ECO:0007669"/>
    <property type="project" value="UniProtKB-SubCell"/>
</dbReference>
<dbReference type="InterPro" id="IPR035932">
    <property type="entry name" value="HflD-like_sf"/>
</dbReference>
<reference evidence="5" key="1">
    <citation type="submission" date="2018-06" db="EMBL/GenBank/DDBJ databases">
        <authorList>
            <person name="Zhirakovskaya E."/>
        </authorList>
    </citation>
    <scope>NUCLEOTIDE SEQUENCE</scope>
</reference>
<dbReference type="HAMAP" id="MF_00695">
    <property type="entry name" value="HflD_protein"/>
    <property type="match status" value="1"/>
</dbReference>
<evidence type="ECO:0000256" key="1">
    <source>
        <dbReference type="ARBA" id="ARBA00004496"/>
    </source>
</evidence>
<evidence type="ECO:0000256" key="2">
    <source>
        <dbReference type="ARBA" id="ARBA00022475"/>
    </source>
</evidence>
<sequence>MEHNQQDRTMALSGVYQAVILVKEVANTGNIADAQLAPILETLFRFDANKVIDVYGDNNTIKKGLNALRGQLSGNKQTIDMEITRTIINLLNLEKLLNKSPQMMDKLGAELETTQNKIDYFHITHDNIVASLADIYQQNISPVGPKIMIPGKEIYLSQTKNANKVRALLFAGIRSAVLWKQCGGSRWQLLLSRKKYIESAEQLLNTI</sequence>
<keyword evidence="3" id="KW-0963">Cytoplasm</keyword>
<keyword evidence="4" id="KW-0472">Membrane</keyword>
<evidence type="ECO:0000313" key="5">
    <source>
        <dbReference type="EMBL" id="VAW57617.1"/>
    </source>
</evidence>
<keyword evidence="2" id="KW-1003">Cell membrane</keyword>
<dbReference type="SUPFAM" id="SSF101322">
    <property type="entry name" value="YcfC-like"/>
    <property type="match status" value="1"/>
</dbReference>
<dbReference type="PANTHER" id="PTHR38100">
    <property type="entry name" value="HIGH FREQUENCY LYSOGENIZATION PROTEIN HFLD"/>
    <property type="match status" value="1"/>
</dbReference>
<dbReference type="PANTHER" id="PTHR38100:SF1">
    <property type="entry name" value="HIGH FREQUENCY LYSOGENIZATION PROTEIN HFLD"/>
    <property type="match status" value="1"/>
</dbReference>
<comment type="subcellular location">
    <subcellularLocation>
        <location evidence="1">Cytoplasm</location>
    </subcellularLocation>
</comment>